<feature type="domain" description="BZIP" evidence="2">
    <location>
        <begin position="223"/>
        <end position="271"/>
    </location>
</feature>
<name>A0A2T2N0K2_CORCC</name>
<dbReference type="AlphaFoldDB" id="A0A2T2N0K2"/>
<dbReference type="PROSITE" id="PS00036">
    <property type="entry name" value="BZIP_BASIC"/>
    <property type="match status" value="1"/>
</dbReference>
<protein>
    <recommendedName>
        <fullName evidence="2">BZIP domain-containing protein</fullName>
    </recommendedName>
</protein>
<dbReference type="SUPFAM" id="SSF57959">
    <property type="entry name" value="Leucine zipper domain"/>
    <property type="match status" value="1"/>
</dbReference>
<accession>A0A2T2N0K2</accession>
<evidence type="ECO:0000313" key="3">
    <source>
        <dbReference type="EMBL" id="PSN58786.1"/>
    </source>
</evidence>
<dbReference type="STRING" id="1448308.A0A2T2N0K2"/>
<dbReference type="InterPro" id="IPR046347">
    <property type="entry name" value="bZIP_sf"/>
</dbReference>
<evidence type="ECO:0000313" key="4">
    <source>
        <dbReference type="Proteomes" id="UP000240883"/>
    </source>
</evidence>
<reference evidence="3 4" key="1">
    <citation type="journal article" date="2018" name="Front. Microbiol.">
        <title>Genome-Wide Analysis of Corynespora cassiicola Leaf Fall Disease Putative Effectors.</title>
        <authorList>
            <person name="Lopez D."/>
            <person name="Ribeiro S."/>
            <person name="Label P."/>
            <person name="Fumanal B."/>
            <person name="Venisse J.S."/>
            <person name="Kohler A."/>
            <person name="de Oliveira R.R."/>
            <person name="Labutti K."/>
            <person name="Lipzen A."/>
            <person name="Lail K."/>
            <person name="Bauer D."/>
            <person name="Ohm R.A."/>
            <person name="Barry K.W."/>
            <person name="Spatafora J."/>
            <person name="Grigoriev I.V."/>
            <person name="Martin F.M."/>
            <person name="Pujade-Renaud V."/>
        </authorList>
    </citation>
    <scope>NUCLEOTIDE SEQUENCE [LARGE SCALE GENOMIC DNA]</scope>
    <source>
        <strain evidence="3 4">Philippines</strain>
    </source>
</reference>
<evidence type="ECO:0000259" key="2">
    <source>
        <dbReference type="PROSITE" id="PS50217"/>
    </source>
</evidence>
<evidence type="ECO:0000256" key="1">
    <source>
        <dbReference type="SAM" id="Coils"/>
    </source>
</evidence>
<proteinExistence type="predicted"/>
<sequence>MEYYSLKTVNEENQHERILSAAPIYNGLATSLPWTTKSTEMAILDMDATLSCGRPFSDYDLASDTVLDLQDASRDSEVQGNIRGWRSEITPPDSWSMDTDGALFTPASFHLSAGSLMSDFVYPVTQQPGVASGTPIQLYQQPKPEPQHLQLYDDCTLSSCMQSNSCLMTKSNTEEMITSIVNRICKSSESPLEPPILSPTAREINDKIENARSFLASNDGKKLNKGERRRLQNRTSAWACRERKKERASQIDNDIKSLRIQKRALTKQNERAVAFIKVLLRHPAVSLFLEDLSGNGTIANPDLSTIQAGEY</sequence>
<dbReference type="GO" id="GO:0003700">
    <property type="term" value="F:DNA-binding transcription factor activity"/>
    <property type="evidence" value="ECO:0007669"/>
    <property type="project" value="InterPro"/>
</dbReference>
<organism evidence="3 4">
    <name type="scientific">Corynespora cassiicola Philippines</name>
    <dbReference type="NCBI Taxonomy" id="1448308"/>
    <lineage>
        <taxon>Eukaryota</taxon>
        <taxon>Fungi</taxon>
        <taxon>Dikarya</taxon>
        <taxon>Ascomycota</taxon>
        <taxon>Pezizomycotina</taxon>
        <taxon>Dothideomycetes</taxon>
        <taxon>Pleosporomycetidae</taxon>
        <taxon>Pleosporales</taxon>
        <taxon>Corynesporascaceae</taxon>
        <taxon>Corynespora</taxon>
    </lineage>
</organism>
<dbReference type="Proteomes" id="UP000240883">
    <property type="component" value="Unassembled WGS sequence"/>
</dbReference>
<dbReference type="PROSITE" id="PS50217">
    <property type="entry name" value="BZIP"/>
    <property type="match status" value="1"/>
</dbReference>
<gene>
    <name evidence="3" type="ORF">BS50DRAFT_641483</name>
</gene>
<keyword evidence="4" id="KW-1185">Reference proteome</keyword>
<keyword evidence="1" id="KW-0175">Coiled coil</keyword>
<feature type="coiled-coil region" evidence="1">
    <location>
        <begin position="241"/>
        <end position="268"/>
    </location>
</feature>
<dbReference type="Gene3D" id="1.20.5.170">
    <property type="match status" value="1"/>
</dbReference>
<dbReference type="EMBL" id="KZ678197">
    <property type="protein sequence ID" value="PSN58786.1"/>
    <property type="molecule type" value="Genomic_DNA"/>
</dbReference>
<dbReference type="InterPro" id="IPR004827">
    <property type="entry name" value="bZIP"/>
</dbReference>